<evidence type="ECO:0000313" key="2">
    <source>
        <dbReference type="EMBL" id="KZD41918.1"/>
    </source>
</evidence>
<organism evidence="2 3">
    <name type="scientific">Bacillus cereus</name>
    <dbReference type="NCBI Taxonomy" id="1396"/>
    <lineage>
        <taxon>Bacteria</taxon>
        <taxon>Bacillati</taxon>
        <taxon>Bacillota</taxon>
        <taxon>Bacilli</taxon>
        <taxon>Bacillales</taxon>
        <taxon>Bacillaceae</taxon>
        <taxon>Bacillus</taxon>
        <taxon>Bacillus cereus group</taxon>
    </lineage>
</organism>
<sequence>MLKRNKILITLLLISTVIGLLLYYIFGQEYRYAKKYANQLFDYPLPEKTEVIEKDFEYGVLYGGGPSGSGGYPTVAAYVKFSSELSEEEIFKHYNNNEFEIYFEGDETIEKNSEGKIWYEGKKSTRENLSDKSNKEHPIQFIIQSRTEFSYPFFIDFY</sequence>
<dbReference type="PATRIC" id="fig|1396.539.peg.2074"/>
<gene>
    <name evidence="2" type="ORF">B4082_0041</name>
</gene>
<dbReference type="Proteomes" id="UP000076501">
    <property type="component" value="Unassembled WGS sequence"/>
</dbReference>
<proteinExistence type="predicted"/>
<keyword evidence="1" id="KW-1133">Transmembrane helix</keyword>
<accession>A0A164IUI2</accession>
<keyword evidence="1" id="KW-0472">Membrane</keyword>
<evidence type="ECO:0000256" key="1">
    <source>
        <dbReference type="SAM" id="Phobius"/>
    </source>
</evidence>
<dbReference type="AlphaFoldDB" id="A0A164IUI2"/>
<name>A0A164IUI2_BACCE</name>
<evidence type="ECO:0000313" key="3">
    <source>
        <dbReference type="Proteomes" id="UP000076501"/>
    </source>
</evidence>
<comment type="caution">
    <text evidence="2">The sequence shown here is derived from an EMBL/GenBank/DDBJ whole genome shotgun (WGS) entry which is preliminary data.</text>
</comment>
<protein>
    <submittedName>
        <fullName evidence="2">Uncharacterized protein</fullName>
    </submittedName>
</protein>
<dbReference type="EMBL" id="LJKA01000001">
    <property type="protein sequence ID" value="KZD41918.1"/>
    <property type="molecule type" value="Genomic_DNA"/>
</dbReference>
<keyword evidence="1" id="KW-0812">Transmembrane</keyword>
<dbReference type="RefSeq" id="WP_063220928.1">
    <property type="nucleotide sequence ID" value="NZ_JBAWLH010000019.1"/>
</dbReference>
<reference evidence="2 3" key="1">
    <citation type="submission" date="2015-09" db="EMBL/GenBank/DDBJ databases">
        <title>Bacillus cereus food isolates.</title>
        <authorList>
            <person name="Boekhorst J."/>
        </authorList>
    </citation>
    <scope>NUCLEOTIDE SEQUENCE [LARGE SCALE GENOMIC DNA]</scope>
    <source>
        <strain evidence="2 3">B4082</strain>
    </source>
</reference>
<feature type="transmembrane region" description="Helical" evidence="1">
    <location>
        <begin position="7"/>
        <end position="26"/>
    </location>
</feature>